<evidence type="ECO:0000256" key="4">
    <source>
        <dbReference type="ARBA" id="ARBA00023163"/>
    </source>
</evidence>
<organism evidence="6 7">
    <name type="scientific">Acidithiobacillus ferrivorans</name>
    <dbReference type="NCBI Taxonomy" id="160808"/>
    <lineage>
        <taxon>Bacteria</taxon>
        <taxon>Pseudomonadati</taxon>
        <taxon>Pseudomonadota</taxon>
        <taxon>Acidithiobacillia</taxon>
        <taxon>Acidithiobacillales</taxon>
        <taxon>Acidithiobacillaceae</taxon>
        <taxon>Acidithiobacillus</taxon>
    </lineage>
</organism>
<dbReference type="SUPFAM" id="SSF55781">
    <property type="entry name" value="GAF domain-like"/>
    <property type="match status" value="1"/>
</dbReference>
<name>A0A257T7N6_9PROT</name>
<dbReference type="InterPro" id="IPR036388">
    <property type="entry name" value="WH-like_DNA-bd_sf"/>
</dbReference>
<dbReference type="InterPro" id="IPR036390">
    <property type="entry name" value="WH_DNA-bd_sf"/>
</dbReference>
<dbReference type="Proteomes" id="UP000216779">
    <property type="component" value="Unassembled WGS sequence"/>
</dbReference>
<accession>A0A257T7N6</accession>
<evidence type="ECO:0000313" key="7">
    <source>
        <dbReference type="Proteomes" id="UP000216779"/>
    </source>
</evidence>
<dbReference type="InterPro" id="IPR021153">
    <property type="entry name" value="HrcA_C"/>
</dbReference>
<feature type="non-terminal residue" evidence="6">
    <location>
        <position position="204"/>
    </location>
</feature>
<dbReference type="NCBIfam" id="TIGR00331">
    <property type="entry name" value="hrcA"/>
    <property type="match status" value="1"/>
</dbReference>
<dbReference type="PANTHER" id="PTHR34824:SF1">
    <property type="entry name" value="HEAT-INDUCIBLE TRANSCRIPTION REPRESSOR HRCA"/>
    <property type="match status" value="1"/>
</dbReference>
<dbReference type="SUPFAM" id="SSF46785">
    <property type="entry name" value="Winged helix' DNA-binding domain"/>
    <property type="match status" value="1"/>
</dbReference>
<evidence type="ECO:0000256" key="2">
    <source>
        <dbReference type="ARBA" id="ARBA00023015"/>
    </source>
</evidence>
<dbReference type="InterPro" id="IPR002571">
    <property type="entry name" value="HrcA"/>
</dbReference>
<evidence type="ECO:0000313" key="6">
    <source>
        <dbReference type="EMBL" id="OYV81402.1"/>
    </source>
</evidence>
<evidence type="ECO:0000259" key="5">
    <source>
        <dbReference type="Pfam" id="PF01628"/>
    </source>
</evidence>
<proteinExistence type="predicted"/>
<evidence type="ECO:0000256" key="1">
    <source>
        <dbReference type="ARBA" id="ARBA00022491"/>
    </source>
</evidence>
<keyword evidence="3" id="KW-0346">Stress response</keyword>
<reference evidence="6 7" key="1">
    <citation type="submission" date="2017-03" db="EMBL/GenBank/DDBJ databases">
        <title>Lifting the veil on microbial sulfur biogeochemistry in mining wastewaters.</title>
        <authorList>
            <person name="Kantor R.S."/>
            <person name="Colenbrander Nelson T."/>
            <person name="Marshall S."/>
            <person name="Bennett D."/>
            <person name="Apte S."/>
            <person name="Camacho D."/>
            <person name="Thomas B.C."/>
            <person name="Warren L.A."/>
            <person name="Banfield J.F."/>
        </authorList>
    </citation>
    <scope>NUCLEOTIDE SEQUENCE [LARGE SCALE GENOMIC DNA]</scope>
    <source>
        <strain evidence="6">21-59-9</strain>
    </source>
</reference>
<dbReference type="PANTHER" id="PTHR34824">
    <property type="entry name" value="HEAT-INDUCIBLE TRANSCRIPTION REPRESSOR HRCA"/>
    <property type="match status" value="1"/>
</dbReference>
<protein>
    <submittedName>
        <fullName evidence="6">Heat-inducible transcription repressor HrcA</fullName>
    </submittedName>
</protein>
<dbReference type="Gene3D" id="1.10.10.10">
    <property type="entry name" value="Winged helix-like DNA-binding domain superfamily/Winged helix DNA-binding domain"/>
    <property type="match status" value="1"/>
</dbReference>
<sequence>MDERARHLLKSLIEQHIAKGVPVGSRQLVRDAGLNISPATVRNVMADLEDEGYLISPHTSAGRIPTHVGYRFFVDALLRVVPLSAESHRLLVHRIGFRAPDTEQVLHAATGILSELTRMAGFVRVPRRATRILRHVDFIALHEREVLAIFVTDKGDVENRLIRTEHPFGAAELAQAANFFNATYGGRPLQDVIHNLQRDLQQSR</sequence>
<dbReference type="AlphaFoldDB" id="A0A257T7N6"/>
<dbReference type="GO" id="GO:0003677">
    <property type="term" value="F:DNA binding"/>
    <property type="evidence" value="ECO:0007669"/>
    <property type="project" value="InterPro"/>
</dbReference>
<comment type="caution">
    <text evidence="6">The sequence shown here is derived from an EMBL/GenBank/DDBJ whole genome shotgun (WGS) entry which is preliminary data.</text>
</comment>
<feature type="domain" description="Heat-inducible transcription repressor HrcA C-terminal" evidence="5">
    <location>
        <begin position="103"/>
        <end position="203"/>
    </location>
</feature>
<keyword evidence="1" id="KW-0678">Repressor</keyword>
<gene>
    <name evidence="6" type="ORF">B7Z70_05680</name>
</gene>
<keyword evidence="2" id="KW-0805">Transcription regulation</keyword>
<keyword evidence="4" id="KW-0804">Transcription</keyword>
<evidence type="ECO:0000256" key="3">
    <source>
        <dbReference type="ARBA" id="ARBA00023016"/>
    </source>
</evidence>
<dbReference type="EMBL" id="NCBC01000151">
    <property type="protein sequence ID" value="OYV81402.1"/>
    <property type="molecule type" value="Genomic_DNA"/>
</dbReference>
<dbReference type="Pfam" id="PF01628">
    <property type="entry name" value="HrcA"/>
    <property type="match status" value="1"/>
</dbReference>
<dbReference type="GO" id="GO:0045892">
    <property type="term" value="P:negative regulation of DNA-templated transcription"/>
    <property type="evidence" value="ECO:0007669"/>
    <property type="project" value="TreeGrafter"/>
</dbReference>